<dbReference type="Pfam" id="PF07728">
    <property type="entry name" value="AAA_5"/>
    <property type="match status" value="1"/>
</dbReference>
<dbReference type="Gene3D" id="3.40.50.300">
    <property type="entry name" value="P-loop containing nucleotide triphosphate hydrolases"/>
    <property type="match status" value="1"/>
</dbReference>
<name>A0A9D1HRH9_9FIRM</name>
<dbReference type="GO" id="GO:0016887">
    <property type="term" value="F:ATP hydrolysis activity"/>
    <property type="evidence" value="ECO:0007669"/>
    <property type="project" value="InterPro"/>
</dbReference>
<evidence type="ECO:0000259" key="1">
    <source>
        <dbReference type="SMART" id="SM00382"/>
    </source>
</evidence>
<comment type="caution">
    <text evidence="2">The sequence shown here is derived from an EMBL/GenBank/DDBJ whole genome shotgun (WGS) entry which is preliminary data.</text>
</comment>
<dbReference type="InterPro" id="IPR027417">
    <property type="entry name" value="P-loop_NTPase"/>
</dbReference>
<dbReference type="InterPro" id="IPR050764">
    <property type="entry name" value="CbbQ/NirQ/NorQ/GpvN"/>
</dbReference>
<dbReference type="InterPro" id="IPR003593">
    <property type="entry name" value="AAA+_ATPase"/>
</dbReference>
<gene>
    <name evidence="2" type="ORF">IAD15_11145</name>
</gene>
<dbReference type="InterPro" id="IPR011704">
    <property type="entry name" value="ATPase_dyneun-rel_AAA"/>
</dbReference>
<feature type="domain" description="AAA+ ATPase" evidence="1">
    <location>
        <begin position="32"/>
        <end position="188"/>
    </location>
</feature>
<accession>A0A9D1HRH9</accession>
<dbReference type="CDD" id="cd00009">
    <property type="entry name" value="AAA"/>
    <property type="match status" value="1"/>
</dbReference>
<dbReference type="PANTHER" id="PTHR42759:SF1">
    <property type="entry name" value="MAGNESIUM-CHELATASE SUBUNIT CHLD"/>
    <property type="match status" value="1"/>
</dbReference>
<dbReference type="EMBL" id="DVMJ01000102">
    <property type="protein sequence ID" value="HIU14602.1"/>
    <property type="molecule type" value="Genomic_DNA"/>
</dbReference>
<evidence type="ECO:0000313" key="3">
    <source>
        <dbReference type="Proteomes" id="UP000824175"/>
    </source>
</evidence>
<dbReference type="GO" id="GO:0005524">
    <property type="term" value="F:ATP binding"/>
    <property type="evidence" value="ECO:0007669"/>
    <property type="project" value="InterPro"/>
</dbReference>
<proteinExistence type="predicted"/>
<reference evidence="2" key="2">
    <citation type="journal article" date="2021" name="PeerJ">
        <title>Extensive microbial diversity within the chicken gut microbiome revealed by metagenomics and culture.</title>
        <authorList>
            <person name="Gilroy R."/>
            <person name="Ravi A."/>
            <person name="Getino M."/>
            <person name="Pursley I."/>
            <person name="Horton D.L."/>
            <person name="Alikhan N.F."/>
            <person name="Baker D."/>
            <person name="Gharbi K."/>
            <person name="Hall N."/>
            <person name="Watson M."/>
            <person name="Adriaenssens E.M."/>
            <person name="Foster-Nyarko E."/>
            <person name="Jarju S."/>
            <person name="Secka A."/>
            <person name="Antonio M."/>
            <person name="Oren A."/>
            <person name="Chaudhuri R.R."/>
            <person name="La Ragione R."/>
            <person name="Hildebrand F."/>
            <person name="Pallen M.J."/>
        </authorList>
    </citation>
    <scope>NUCLEOTIDE SEQUENCE</scope>
    <source>
        <strain evidence="2">CHK195-11698</strain>
    </source>
</reference>
<sequence>MNIKEAKEQIKNAIIAYSTVDRFGKPLIPIQKQRPIFLLGAPGIGKTAIVEQIAEELDIALVSYSMTHHTRQSALGLPYIVEKEYDGEHYQVSEYTMSEIIASVYEAMETTGKKRGILFLDEINCISETLAPSMLQFLQYKTFGRHQVPENWIVVTAGNPPEFNRSVHEFDIVTWDRLKRIEIEPEYASWKEYALAQQVHPAITSYLDIKPEHFYHISTTIDGKQFVTARGWDDLSQMIKLYEKNHLTVDHHLIEQYLQDETIARDFSHYYQLFHKYRSDYNITAILKGAATNEVKDRAKASQFDERLSLTALVISQLDHLVSHQLEKESMLKQVMEHIQSLHLKGLAPRQAVTVLEAGLQDLNDRFRQKNQSHATSTTETKILSEMIGLEEKILATAAVSKDTIDQTVLGVIREELADIKQQNQEVLTAFDAAFTFYEEVFGTDQEMVILTTEMTIHARISKYLYTHQCPKYQHYNENLLFENRQAELMNRIDALDLLELEANENKSA</sequence>
<dbReference type="PANTHER" id="PTHR42759">
    <property type="entry name" value="MOXR FAMILY PROTEIN"/>
    <property type="match status" value="1"/>
</dbReference>
<dbReference type="AlphaFoldDB" id="A0A9D1HRH9"/>
<dbReference type="Proteomes" id="UP000824175">
    <property type="component" value="Unassembled WGS sequence"/>
</dbReference>
<organism evidence="2 3">
    <name type="scientific">Candidatus Fimiplasma intestinipullorum</name>
    <dbReference type="NCBI Taxonomy" id="2840825"/>
    <lineage>
        <taxon>Bacteria</taxon>
        <taxon>Bacillati</taxon>
        <taxon>Bacillota</taxon>
        <taxon>Clostridia</taxon>
        <taxon>Eubacteriales</taxon>
        <taxon>Candidatus Fimiplasma</taxon>
    </lineage>
</organism>
<reference evidence="2" key="1">
    <citation type="submission" date="2020-10" db="EMBL/GenBank/DDBJ databases">
        <authorList>
            <person name="Gilroy R."/>
        </authorList>
    </citation>
    <scope>NUCLEOTIDE SEQUENCE</scope>
    <source>
        <strain evidence="2">CHK195-11698</strain>
    </source>
</reference>
<dbReference type="SUPFAM" id="SSF52540">
    <property type="entry name" value="P-loop containing nucleoside triphosphate hydrolases"/>
    <property type="match status" value="1"/>
</dbReference>
<evidence type="ECO:0000313" key="2">
    <source>
        <dbReference type="EMBL" id="HIU14602.1"/>
    </source>
</evidence>
<dbReference type="SMART" id="SM00382">
    <property type="entry name" value="AAA"/>
    <property type="match status" value="1"/>
</dbReference>
<protein>
    <submittedName>
        <fullName evidence="2">AAA family ATPase</fullName>
    </submittedName>
</protein>